<protein>
    <recommendedName>
        <fullName evidence="4">Secreted protein</fullName>
    </recommendedName>
</protein>
<keyword evidence="3" id="KW-1185">Reference proteome</keyword>
<feature type="region of interest" description="Disordered" evidence="1">
    <location>
        <begin position="34"/>
        <end position="53"/>
    </location>
</feature>
<evidence type="ECO:0000313" key="2">
    <source>
        <dbReference type="EMBL" id="KAJ1179613.1"/>
    </source>
</evidence>
<evidence type="ECO:0000313" key="3">
    <source>
        <dbReference type="Proteomes" id="UP001066276"/>
    </source>
</evidence>
<proteinExistence type="predicted"/>
<evidence type="ECO:0000256" key="1">
    <source>
        <dbReference type="SAM" id="MobiDB-lite"/>
    </source>
</evidence>
<organism evidence="2 3">
    <name type="scientific">Pleurodeles waltl</name>
    <name type="common">Iberian ribbed newt</name>
    <dbReference type="NCBI Taxonomy" id="8319"/>
    <lineage>
        <taxon>Eukaryota</taxon>
        <taxon>Metazoa</taxon>
        <taxon>Chordata</taxon>
        <taxon>Craniata</taxon>
        <taxon>Vertebrata</taxon>
        <taxon>Euteleostomi</taxon>
        <taxon>Amphibia</taxon>
        <taxon>Batrachia</taxon>
        <taxon>Caudata</taxon>
        <taxon>Salamandroidea</taxon>
        <taxon>Salamandridae</taxon>
        <taxon>Pleurodelinae</taxon>
        <taxon>Pleurodeles</taxon>
    </lineage>
</organism>
<comment type="caution">
    <text evidence="2">The sequence shown here is derived from an EMBL/GenBank/DDBJ whole genome shotgun (WGS) entry which is preliminary data.</text>
</comment>
<reference evidence="2" key="1">
    <citation type="journal article" date="2022" name="bioRxiv">
        <title>Sequencing and chromosome-scale assembly of the giantPleurodeles waltlgenome.</title>
        <authorList>
            <person name="Brown T."/>
            <person name="Elewa A."/>
            <person name="Iarovenko S."/>
            <person name="Subramanian E."/>
            <person name="Araus A.J."/>
            <person name="Petzold A."/>
            <person name="Susuki M."/>
            <person name="Suzuki K.-i.T."/>
            <person name="Hayashi T."/>
            <person name="Toyoda A."/>
            <person name="Oliveira C."/>
            <person name="Osipova E."/>
            <person name="Leigh N.D."/>
            <person name="Simon A."/>
            <person name="Yun M.H."/>
        </authorList>
    </citation>
    <scope>NUCLEOTIDE SEQUENCE</scope>
    <source>
        <strain evidence="2">20211129_DDA</strain>
        <tissue evidence="2">Liver</tissue>
    </source>
</reference>
<accession>A0AAV7TSP9</accession>
<name>A0AAV7TSP9_PLEWA</name>
<dbReference type="Proteomes" id="UP001066276">
    <property type="component" value="Chromosome 3_2"/>
</dbReference>
<dbReference type="AlphaFoldDB" id="A0AAV7TSP9"/>
<sequence>MQVCVVLYAFFPSSLPCVVSNILRSSPILSLRKKARGGEGKGGRTPNGVSFVTRRRGPPLSVGQMAQSFVPFSVWRLSGAPPVRCQDPVSSAGVPRECIVFPASQSFSVTRCTRAPQGISGLLWIGHRPGVSPPATKGGLEGGAGDKSAPQSATSPVRSVGPPPCGVTLTSVRGRTPRQPWLSPHHTMLRSFSLGLRATPGCPGRYDRPVRY</sequence>
<gene>
    <name evidence="2" type="ORF">NDU88_004847</name>
</gene>
<feature type="region of interest" description="Disordered" evidence="1">
    <location>
        <begin position="130"/>
        <end position="183"/>
    </location>
</feature>
<evidence type="ECO:0008006" key="4">
    <source>
        <dbReference type="Google" id="ProtNLM"/>
    </source>
</evidence>
<dbReference type="EMBL" id="JANPWB010000006">
    <property type="protein sequence ID" value="KAJ1179613.1"/>
    <property type="molecule type" value="Genomic_DNA"/>
</dbReference>